<evidence type="ECO:0000313" key="3">
    <source>
        <dbReference type="Proteomes" id="UP000006365"/>
    </source>
</evidence>
<dbReference type="RefSeq" id="WP_015723870.1">
    <property type="nucleotide sequence ID" value="NC_014972.1"/>
</dbReference>
<evidence type="ECO:0000313" key="2">
    <source>
        <dbReference type="EMBL" id="ADW17328.1"/>
    </source>
</evidence>
<dbReference type="Gene3D" id="3.40.50.10140">
    <property type="entry name" value="Toll/interleukin-1 receptor homology (TIR) domain"/>
    <property type="match status" value="1"/>
</dbReference>
<dbReference type="Pfam" id="PF13676">
    <property type="entry name" value="TIR_2"/>
    <property type="match status" value="1"/>
</dbReference>
<dbReference type="AlphaFoldDB" id="A0A7U3YL02"/>
<sequence length="209" mass="24312">MDSINACFISYRHTGADSQQFVQAFVHELKRQLQLWLPNAPVYFDEKGLKVGDQFNEELAFELCRSACMVMFFLPLHFDINHPYCAREYKAMLELEKQRLGAGVADLQNKGLIFPVVYRGADDLPEEIKTCRHYLNFEHLIHERDFKRRECHQELYALSKQISDRYRALTNAGLIQAEPCKSFKFPDLEAIRPWLEGISPIKAFAMPGH</sequence>
<reference evidence="2 3" key="1">
    <citation type="journal article" date="2011" name="Stand. Genomic Sci.">
        <title>Complete genome sequence of Desulfobulbus propionicus type strain (1pr3).</title>
        <authorList>
            <person name="Pagani I."/>
            <person name="Lapidus A."/>
            <person name="Nolan M."/>
            <person name="Lucas S."/>
            <person name="Hammon N."/>
            <person name="Deshpande S."/>
            <person name="Cheng J.F."/>
            <person name="Chertkov O."/>
            <person name="Davenport K."/>
            <person name="Tapia R."/>
            <person name="Han C."/>
            <person name="Goodwin L."/>
            <person name="Pitluck S."/>
            <person name="Liolios K."/>
            <person name="Mavromatis K."/>
            <person name="Ivanova N."/>
            <person name="Mikhailova N."/>
            <person name="Pati A."/>
            <person name="Chen A."/>
            <person name="Palaniappan K."/>
            <person name="Land M."/>
            <person name="Hauser L."/>
            <person name="Chang Y.J."/>
            <person name="Jeffries C.D."/>
            <person name="Detter J.C."/>
            <person name="Brambilla E."/>
            <person name="Kannan K.P."/>
            <person name="Djao O.D."/>
            <person name="Rohde M."/>
            <person name="Pukall R."/>
            <person name="Spring S."/>
            <person name="Goker M."/>
            <person name="Sikorski J."/>
            <person name="Woyke T."/>
            <person name="Bristow J."/>
            <person name="Eisen J.A."/>
            <person name="Markowitz V."/>
            <person name="Hugenholtz P."/>
            <person name="Kyrpides N.C."/>
            <person name="Klenk H.P."/>
        </authorList>
    </citation>
    <scope>NUCLEOTIDE SEQUENCE [LARGE SCALE GENOMIC DNA]</scope>
    <source>
        <strain evidence="3">ATCC 33891 / DSM 2032 / 1pr3</strain>
    </source>
</reference>
<gene>
    <name evidence="2" type="ordered locus">Despr_1157</name>
</gene>
<dbReference type="GO" id="GO:0007165">
    <property type="term" value="P:signal transduction"/>
    <property type="evidence" value="ECO:0007669"/>
    <property type="project" value="InterPro"/>
</dbReference>
<organism evidence="2 3">
    <name type="scientific">Desulfobulbus propionicus (strain ATCC 33891 / DSM 2032 / VKM B-1956 / 1pr3)</name>
    <dbReference type="NCBI Taxonomy" id="577650"/>
    <lineage>
        <taxon>Bacteria</taxon>
        <taxon>Pseudomonadati</taxon>
        <taxon>Thermodesulfobacteriota</taxon>
        <taxon>Desulfobulbia</taxon>
        <taxon>Desulfobulbales</taxon>
        <taxon>Desulfobulbaceae</taxon>
        <taxon>Desulfobulbus</taxon>
    </lineage>
</organism>
<proteinExistence type="predicted"/>
<protein>
    <recommendedName>
        <fullName evidence="1">TIR domain-containing protein</fullName>
    </recommendedName>
</protein>
<keyword evidence="3" id="KW-1185">Reference proteome</keyword>
<accession>A0A7U3YL02</accession>
<dbReference type="SUPFAM" id="SSF52200">
    <property type="entry name" value="Toll/Interleukin receptor TIR domain"/>
    <property type="match status" value="1"/>
</dbReference>
<dbReference type="KEGG" id="dpr:Despr_1157"/>
<name>A0A7U3YL02_DESPD</name>
<feature type="domain" description="TIR" evidence="1">
    <location>
        <begin position="8"/>
        <end position="139"/>
    </location>
</feature>
<dbReference type="EMBL" id="CP002364">
    <property type="protein sequence ID" value="ADW17328.1"/>
    <property type="molecule type" value="Genomic_DNA"/>
</dbReference>
<evidence type="ECO:0000259" key="1">
    <source>
        <dbReference type="Pfam" id="PF13676"/>
    </source>
</evidence>
<dbReference type="InterPro" id="IPR000157">
    <property type="entry name" value="TIR_dom"/>
</dbReference>
<dbReference type="Proteomes" id="UP000006365">
    <property type="component" value="Chromosome"/>
</dbReference>
<dbReference type="InterPro" id="IPR035897">
    <property type="entry name" value="Toll_tir_struct_dom_sf"/>
</dbReference>